<keyword evidence="1" id="KW-0812">Transmembrane</keyword>
<protein>
    <recommendedName>
        <fullName evidence="4">Prepilin-type N-terminal cleavage/methylation domain-containing protein</fullName>
    </recommendedName>
</protein>
<reference evidence="2 3" key="2">
    <citation type="journal article" date="2011" name="J. Bacteriol.">
        <title>Complete genome sequence of the anaerobic, halophilic alkalithermophile Natranaerobius thermophilus JW/NM-WN-LF.</title>
        <authorList>
            <person name="Zhao B."/>
            <person name="Mesbah N.M."/>
            <person name="Dalin E."/>
            <person name="Goodwin L."/>
            <person name="Nolan M."/>
            <person name="Pitluck S."/>
            <person name="Chertkov O."/>
            <person name="Brettin T.S."/>
            <person name="Han J."/>
            <person name="Larimer F.W."/>
            <person name="Land M.L."/>
            <person name="Hauser L."/>
            <person name="Kyrpides N."/>
            <person name="Wiegel J."/>
        </authorList>
    </citation>
    <scope>NUCLEOTIDE SEQUENCE [LARGE SCALE GENOMIC DNA]</scope>
    <source>
        <strain evidence="3">ATCC BAA-1301 / DSM 18059 / JW/NM-WN-LF</strain>
    </source>
</reference>
<dbReference type="KEGG" id="nth:Nther_1729"/>
<feature type="transmembrane region" description="Helical" evidence="1">
    <location>
        <begin position="16"/>
        <end position="41"/>
    </location>
</feature>
<keyword evidence="1" id="KW-1133">Transmembrane helix</keyword>
<dbReference type="AlphaFoldDB" id="B2A561"/>
<dbReference type="STRING" id="457570.Nther_1729"/>
<reference evidence="2 3" key="1">
    <citation type="submission" date="2008-04" db="EMBL/GenBank/DDBJ databases">
        <title>Complete sequence of chromosome of Natranaerobius thermophilus JW/NM-WN-LF.</title>
        <authorList>
            <consortium name="US DOE Joint Genome Institute"/>
            <person name="Copeland A."/>
            <person name="Lucas S."/>
            <person name="Lapidus A."/>
            <person name="Glavina del Rio T."/>
            <person name="Dalin E."/>
            <person name="Tice H."/>
            <person name="Bruce D."/>
            <person name="Goodwin L."/>
            <person name="Pitluck S."/>
            <person name="Chertkov O."/>
            <person name="Brettin T."/>
            <person name="Detter J.C."/>
            <person name="Han C."/>
            <person name="Kuske C.R."/>
            <person name="Schmutz J."/>
            <person name="Larimer F."/>
            <person name="Land M."/>
            <person name="Hauser L."/>
            <person name="Kyrpides N."/>
            <person name="Lykidis A."/>
            <person name="Mesbah N.M."/>
            <person name="Wiegel J."/>
        </authorList>
    </citation>
    <scope>NUCLEOTIDE SEQUENCE [LARGE SCALE GENOMIC DNA]</scope>
    <source>
        <strain evidence="3">ATCC BAA-1301 / DSM 18059 / JW/NM-WN-LF</strain>
    </source>
</reference>
<evidence type="ECO:0008006" key="4">
    <source>
        <dbReference type="Google" id="ProtNLM"/>
    </source>
</evidence>
<evidence type="ECO:0000313" key="3">
    <source>
        <dbReference type="Proteomes" id="UP000001683"/>
    </source>
</evidence>
<accession>B2A561</accession>
<dbReference type="Proteomes" id="UP000001683">
    <property type="component" value="Chromosome"/>
</dbReference>
<evidence type="ECO:0000256" key="1">
    <source>
        <dbReference type="SAM" id="Phobius"/>
    </source>
</evidence>
<dbReference type="InParanoid" id="B2A561"/>
<keyword evidence="1" id="KW-0472">Membrane</keyword>
<sequence length="133" mass="14870">MNLRSSNEITTLKKSGFILLELLISLVILALIAGPIIALTIQGVKGISHSGTYSEASYLAKGELEVLKNKTYEEIMQNDEPVSLNPNFEIVIETTVLDEIQDCKLLLIEVLIEWEDETGKTSHYYVNTLQTSR</sequence>
<keyword evidence="3" id="KW-1185">Reference proteome</keyword>
<dbReference type="EMBL" id="CP001034">
    <property type="protein sequence ID" value="ACB85303.1"/>
    <property type="molecule type" value="Genomic_DNA"/>
</dbReference>
<gene>
    <name evidence="2" type="ordered locus">Nther_1729</name>
</gene>
<dbReference type="RefSeq" id="WP_012448170.1">
    <property type="nucleotide sequence ID" value="NC_010718.1"/>
</dbReference>
<proteinExistence type="predicted"/>
<name>B2A561_NATTJ</name>
<organism evidence="2 3">
    <name type="scientific">Natranaerobius thermophilus (strain ATCC BAA-1301 / DSM 18059 / JW/NM-WN-LF)</name>
    <dbReference type="NCBI Taxonomy" id="457570"/>
    <lineage>
        <taxon>Bacteria</taxon>
        <taxon>Bacillati</taxon>
        <taxon>Bacillota</taxon>
        <taxon>Clostridia</taxon>
        <taxon>Natranaerobiales</taxon>
        <taxon>Natranaerobiaceae</taxon>
        <taxon>Natranaerobius</taxon>
    </lineage>
</organism>
<dbReference type="HOGENOM" id="CLU_1904483_0_0_9"/>
<evidence type="ECO:0000313" key="2">
    <source>
        <dbReference type="EMBL" id="ACB85303.1"/>
    </source>
</evidence>